<dbReference type="EMBL" id="BARS01036691">
    <property type="protein sequence ID" value="GAG17819.1"/>
    <property type="molecule type" value="Genomic_DNA"/>
</dbReference>
<sequence>NVQEAYDNAIQTIRIAEHPDVMLPTLHALDGFIIGHGVERFELLPDEAVRQFIGSYKPQHSLLDIDHPVTYGPSDYHDYFFEHKRQQVAGIEKALEVVPLIGEEYGKLTGRYYGLMEGYKLEDAEFAIVALGSTVGTIRIVVDELREKGIKAGLLKLRCFRPFPAAAVAQALGNKKAVAVLDRSLSFGAQGNQVFLEVCTALFTHNYAPKVVNYVYGLGGRDTVPAQIRQVYQDLADIDREGIVEPVLRYLSVRE</sequence>
<evidence type="ECO:0000313" key="4">
    <source>
        <dbReference type="EMBL" id="GAG17819.1"/>
    </source>
</evidence>
<feature type="non-terminal residue" evidence="4">
    <location>
        <position position="1"/>
    </location>
</feature>
<organism evidence="4">
    <name type="scientific">marine sediment metagenome</name>
    <dbReference type="NCBI Taxonomy" id="412755"/>
    <lineage>
        <taxon>unclassified sequences</taxon>
        <taxon>metagenomes</taxon>
        <taxon>ecological metagenomes</taxon>
    </lineage>
</organism>
<dbReference type="InterPro" id="IPR050722">
    <property type="entry name" value="Pyruvate:ferred/Flavod_OxRd"/>
</dbReference>
<dbReference type="GO" id="GO:0006979">
    <property type="term" value="P:response to oxidative stress"/>
    <property type="evidence" value="ECO:0007669"/>
    <property type="project" value="TreeGrafter"/>
</dbReference>
<dbReference type="GO" id="GO:0016491">
    <property type="term" value="F:oxidoreductase activity"/>
    <property type="evidence" value="ECO:0007669"/>
    <property type="project" value="UniProtKB-KW"/>
</dbReference>
<dbReference type="Gene3D" id="3.40.50.920">
    <property type="match status" value="1"/>
</dbReference>
<feature type="domain" description="Pyruvate flavodoxin/ferredoxin oxidoreductase pyrimidine binding" evidence="2">
    <location>
        <begin position="1"/>
        <end position="97"/>
    </location>
</feature>
<reference evidence="4" key="1">
    <citation type="journal article" date="2014" name="Front. Microbiol.">
        <title>High frequency of phylogenetically diverse reductive dehalogenase-homologous genes in deep subseafloor sedimentary metagenomes.</title>
        <authorList>
            <person name="Kawai M."/>
            <person name="Futagami T."/>
            <person name="Toyoda A."/>
            <person name="Takaki Y."/>
            <person name="Nishi S."/>
            <person name="Hori S."/>
            <person name="Arai W."/>
            <person name="Tsubouchi T."/>
            <person name="Morono Y."/>
            <person name="Uchiyama I."/>
            <person name="Ito T."/>
            <person name="Fujiyama A."/>
            <person name="Inagaki F."/>
            <person name="Takami H."/>
        </authorList>
    </citation>
    <scope>NUCLEOTIDE SEQUENCE</scope>
    <source>
        <strain evidence="4">Expedition CK06-06</strain>
    </source>
</reference>
<name>X0VHN4_9ZZZZ</name>
<dbReference type="InterPro" id="IPR033412">
    <property type="entry name" value="PFOR_II"/>
</dbReference>
<gene>
    <name evidence="4" type="ORF">S01H1_56356</name>
</gene>
<evidence type="ECO:0000259" key="2">
    <source>
        <dbReference type="Pfam" id="PF01855"/>
    </source>
</evidence>
<dbReference type="FunFam" id="3.40.50.920:FF:000010">
    <property type="entry name" value="Pyruvate ferredoxin oxidoreductase, alpha subunit"/>
    <property type="match status" value="1"/>
</dbReference>
<evidence type="ECO:0000256" key="1">
    <source>
        <dbReference type="ARBA" id="ARBA00023002"/>
    </source>
</evidence>
<dbReference type="SUPFAM" id="SSF52922">
    <property type="entry name" value="TK C-terminal domain-like"/>
    <property type="match status" value="1"/>
</dbReference>
<dbReference type="Pfam" id="PF17147">
    <property type="entry name" value="PFOR_II"/>
    <property type="match status" value="1"/>
</dbReference>
<dbReference type="InterPro" id="IPR002880">
    <property type="entry name" value="Pyrv_Fd/Flavodoxin_OxRdtase_N"/>
</dbReference>
<comment type="caution">
    <text evidence="4">The sequence shown here is derived from an EMBL/GenBank/DDBJ whole genome shotgun (WGS) entry which is preliminary data.</text>
</comment>
<feature type="domain" description="Pyruvate:ferredoxin oxidoreductase core" evidence="3">
    <location>
        <begin position="124"/>
        <end position="228"/>
    </location>
</feature>
<dbReference type="PANTHER" id="PTHR32154:SF0">
    <property type="entry name" value="PYRUVATE-FLAVODOXIN OXIDOREDUCTASE-RELATED"/>
    <property type="match status" value="1"/>
</dbReference>
<dbReference type="InterPro" id="IPR029061">
    <property type="entry name" value="THDP-binding"/>
</dbReference>
<dbReference type="AlphaFoldDB" id="X0VHN4"/>
<keyword evidence="1" id="KW-0560">Oxidoreductase</keyword>
<dbReference type="SUPFAM" id="SSF52518">
    <property type="entry name" value="Thiamin diphosphate-binding fold (THDP-binding)"/>
    <property type="match status" value="1"/>
</dbReference>
<evidence type="ECO:0008006" key="5">
    <source>
        <dbReference type="Google" id="ProtNLM"/>
    </source>
</evidence>
<dbReference type="Gene3D" id="3.40.50.970">
    <property type="match status" value="1"/>
</dbReference>
<accession>X0VHN4</accession>
<dbReference type="InterPro" id="IPR009014">
    <property type="entry name" value="Transketo_C/PFOR_II"/>
</dbReference>
<proteinExistence type="predicted"/>
<dbReference type="Pfam" id="PF01855">
    <property type="entry name" value="POR_N"/>
    <property type="match status" value="1"/>
</dbReference>
<dbReference type="PANTHER" id="PTHR32154">
    <property type="entry name" value="PYRUVATE-FLAVODOXIN OXIDOREDUCTASE-RELATED"/>
    <property type="match status" value="1"/>
</dbReference>
<evidence type="ECO:0000259" key="3">
    <source>
        <dbReference type="Pfam" id="PF17147"/>
    </source>
</evidence>
<protein>
    <recommendedName>
        <fullName evidence="5">Pyruvate:ferredoxin oxidoreductase core domain-containing protein</fullName>
    </recommendedName>
</protein>